<dbReference type="InterPro" id="IPR029787">
    <property type="entry name" value="Nucleotide_cyclase"/>
</dbReference>
<proteinExistence type="predicted"/>
<dbReference type="SMART" id="SM00267">
    <property type="entry name" value="GGDEF"/>
    <property type="match status" value="1"/>
</dbReference>
<evidence type="ECO:0000313" key="3">
    <source>
        <dbReference type="EMBL" id="MSU80857.1"/>
    </source>
</evidence>
<feature type="domain" description="GGDEF" evidence="2">
    <location>
        <begin position="422"/>
        <end position="554"/>
    </location>
</feature>
<feature type="transmembrane region" description="Helical" evidence="1">
    <location>
        <begin position="204"/>
        <end position="227"/>
    </location>
</feature>
<feature type="transmembrane region" description="Helical" evidence="1">
    <location>
        <begin position="265"/>
        <end position="282"/>
    </location>
</feature>
<dbReference type="PROSITE" id="PS50887">
    <property type="entry name" value="GGDEF"/>
    <property type="match status" value="1"/>
</dbReference>
<keyword evidence="1" id="KW-0812">Transmembrane</keyword>
<feature type="transmembrane region" description="Helical" evidence="1">
    <location>
        <begin position="233"/>
        <end position="253"/>
    </location>
</feature>
<feature type="transmembrane region" description="Helical" evidence="1">
    <location>
        <begin position="288"/>
        <end position="314"/>
    </location>
</feature>
<dbReference type="Gene3D" id="3.30.70.270">
    <property type="match status" value="1"/>
</dbReference>
<dbReference type="PANTHER" id="PTHR44757">
    <property type="entry name" value="DIGUANYLATE CYCLASE DGCP"/>
    <property type="match status" value="1"/>
</dbReference>
<keyword evidence="1" id="KW-1133">Transmembrane helix</keyword>
<gene>
    <name evidence="3" type="ORF">FYJ25_00405</name>
</gene>
<keyword evidence="1" id="KW-0472">Membrane</keyword>
<evidence type="ECO:0000259" key="2">
    <source>
        <dbReference type="PROSITE" id="PS50887"/>
    </source>
</evidence>
<dbReference type="Proteomes" id="UP000433359">
    <property type="component" value="Unassembled WGS sequence"/>
</dbReference>
<protein>
    <submittedName>
        <fullName evidence="3">Diguanylate cyclase</fullName>
    </submittedName>
</protein>
<dbReference type="SUPFAM" id="SSF55073">
    <property type="entry name" value="Nucleotide cyclase"/>
    <property type="match status" value="1"/>
</dbReference>
<dbReference type="PANTHER" id="PTHR44757:SF2">
    <property type="entry name" value="BIOFILM ARCHITECTURE MAINTENANCE PROTEIN MBAA"/>
    <property type="match status" value="1"/>
</dbReference>
<dbReference type="EMBL" id="VULP01000001">
    <property type="protein sequence ID" value="MSU80857.1"/>
    <property type="molecule type" value="Genomic_DNA"/>
</dbReference>
<dbReference type="InterPro" id="IPR000160">
    <property type="entry name" value="GGDEF_dom"/>
</dbReference>
<sequence>MEEGMKGKKVEMICIVAVLLLSFFLTERLQKPETHTFYSLNSGWYQIKDGEKIHIELPCYVMTDADGKIVLYNDTLSEKDQGNFISARGVQDHLQIWLGDRVLYRYKENKFQKNKQMKGKIWADVCLPEKTGEKTLSFMFEGSPNSSLYIQAPLIGSFLDIVKSHLWESVFSILMIIGMLGMGIVSVIVFLYTRHRQIIEKRFLNVAFFLILCSLWSILDSGIYQMYGKQNAVGIQLSFYAFMLMSIPMLHFVRNTVSEGVRWIPKIWIFLLYGDAVVQGVINYLFKVPFICMLYITHIILFTGVVAMILLLWKEYQKKRTQELKFCLKAFAVLGIGGVIAIILYRVFSIYWYDVIFQFGILLYISFLFGGLLCKVSNEIQFHLEQTVFERMSVEDRMTGLKNRKAFEKCMEEVQEDAILLKNALLLFIHIDGLKEINDMNGMQMGDEAVIRTARSIQAAGKSLEPNAESFRIDGNEFAVVVTNPQKMPGEWIRIIINDVKKENSSRYCVQLKFGYSYLRSKDGVLHSVSDWKMQADTMLRFNTGKSVGDAYDL</sequence>
<dbReference type="Pfam" id="PF00990">
    <property type="entry name" value="GGDEF"/>
    <property type="match status" value="1"/>
</dbReference>
<evidence type="ECO:0000256" key="1">
    <source>
        <dbReference type="SAM" id="Phobius"/>
    </source>
</evidence>
<feature type="transmembrane region" description="Helical" evidence="1">
    <location>
        <begin position="326"/>
        <end position="345"/>
    </location>
</feature>
<dbReference type="AlphaFoldDB" id="A0A6N7Y7E2"/>
<feature type="transmembrane region" description="Helical" evidence="1">
    <location>
        <begin position="351"/>
        <end position="374"/>
    </location>
</feature>
<name>A0A6N7Y7E2_9FIRM</name>
<dbReference type="InterPro" id="IPR052155">
    <property type="entry name" value="Biofilm_reg_signaling"/>
</dbReference>
<reference evidence="3 4" key="1">
    <citation type="submission" date="2019-08" db="EMBL/GenBank/DDBJ databases">
        <title>In-depth cultivation of the pig gut microbiome towards novel bacterial diversity and tailored functional studies.</title>
        <authorList>
            <person name="Wylensek D."/>
            <person name="Hitch T.C.A."/>
            <person name="Clavel T."/>
        </authorList>
    </citation>
    <scope>NUCLEOTIDE SEQUENCE [LARGE SCALE GENOMIC DNA]</scope>
    <source>
        <strain evidence="3 4">BSM-383-APC-4H</strain>
    </source>
</reference>
<comment type="caution">
    <text evidence="3">The sequence shown here is derived from an EMBL/GenBank/DDBJ whole genome shotgun (WGS) entry which is preliminary data.</text>
</comment>
<dbReference type="NCBIfam" id="TIGR00254">
    <property type="entry name" value="GGDEF"/>
    <property type="match status" value="1"/>
</dbReference>
<evidence type="ECO:0000313" key="4">
    <source>
        <dbReference type="Proteomes" id="UP000433359"/>
    </source>
</evidence>
<dbReference type="InterPro" id="IPR043128">
    <property type="entry name" value="Rev_trsase/Diguanyl_cyclase"/>
</dbReference>
<accession>A0A6N7Y7E2</accession>
<feature type="transmembrane region" description="Helical" evidence="1">
    <location>
        <begin position="170"/>
        <end position="192"/>
    </location>
</feature>
<organism evidence="3 4">
    <name type="scientific">Anaerobutyricum soehngenii</name>
    <dbReference type="NCBI Taxonomy" id="105843"/>
    <lineage>
        <taxon>Bacteria</taxon>
        <taxon>Bacillati</taxon>
        <taxon>Bacillota</taxon>
        <taxon>Clostridia</taxon>
        <taxon>Lachnospirales</taxon>
        <taxon>Lachnospiraceae</taxon>
        <taxon>Anaerobutyricum</taxon>
    </lineage>
</organism>